<feature type="region of interest" description="Disordered" evidence="1">
    <location>
        <begin position="196"/>
        <end position="215"/>
    </location>
</feature>
<proteinExistence type="predicted"/>
<feature type="region of interest" description="Disordered" evidence="1">
    <location>
        <begin position="378"/>
        <end position="489"/>
    </location>
</feature>
<feature type="compositionally biased region" description="Low complexity" evidence="1">
    <location>
        <begin position="456"/>
        <end position="471"/>
    </location>
</feature>
<feature type="region of interest" description="Disordered" evidence="1">
    <location>
        <begin position="73"/>
        <end position="107"/>
    </location>
</feature>
<feature type="compositionally biased region" description="Basic residues" evidence="1">
    <location>
        <begin position="306"/>
        <end position="315"/>
    </location>
</feature>
<feature type="compositionally biased region" description="Low complexity" evidence="1">
    <location>
        <begin position="39"/>
        <end position="58"/>
    </location>
</feature>
<feature type="compositionally biased region" description="Low complexity" evidence="1">
    <location>
        <begin position="870"/>
        <end position="919"/>
    </location>
</feature>
<keyword evidence="3" id="KW-1185">Reference proteome</keyword>
<feature type="region of interest" description="Disordered" evidence="1">
    <location>
        <begin position="688"/>
        <end position="741"/>
    </location>
</feature>
<sequence>MASSSSGITLPAPSTTTFKVTPIPAPKLGSMPPHGSPESGAATSSAAATTSSAATASGPTAAVSYTLIPTVESGVPDASSGPHRDGRIRNPVPSKLKGKTDGSKGNFSVMHMDVAGRTEAAERDAEAKRTSESTELAAKRAYESGYVSLRKSRFIHIPDEPEQVAKPFKPPPAVAVAVAAAGLPAPTPVSAPAPPQIQHPAPHIRQTSLSPEETKSEQARLLTLLRSLHPVLVVDQICKALAFFGGIPGASPPLDGGFPQSAESNGPGSLFVGWIAEIFPRLGGNYVGQQVPSPARQLESSGTMVGRRKRGRPKGSKGATKLRPDKDRKGPLTKPPQNTDSLGPADVPDESWVDVEQDSMDVTDDVDANVLLLAQATSATTTTPRPQKQQQQLEQAQSVTSSARSLQATSTPIRTALPPASNAAVATSDLSAAKRRGRPKGSKNRPKETPAGPVAGPGTASHGASSGSRASQLPSPVAQRHNGSGASQAFTPVNTSVAMATTKQAVNSKGSVTELHQAQPDQVTSRSSQGAGGEARSFTAAKTALSTKSPTSASASTQQRQTNVQQVPQTATVSQAKAIHLSTPPAASRAAGQKRKRAKPAKDDDNAQQDVANSTHQSGASPQVNGLTLPTASNHPNSRPQEVSMALQTPPAKRSRKGKNPKHPADIGEPAQLSTGANDIATAATPLVASGPVPNESSVSNTATSQISHRPEPSQISSSVGGGTSMSSVQSPHQSHYEVPSPTMENYEAQLKAQLEQEAEVDSHVVAHQPRADPTQLAAPRLQHQQQYHQRQSPQQYPQQTHHQQQHTPTNHNNSPNLQVQSTKLESATSLASQQQQTRAAQGKYNQYRNTPTSQYTQSQQAQKLHHSSQTQQQAQYIGQQQHGQGTQTTPTHQYSANTTQQQSTSNQQPYPTNQQQYSNGGHQQHNTQPRYQQQLATSSANTTTYSAHQPVQFGTSVSNSYTTTADGTYRTSGSSLSAAPYGQRSQSATPSAAASFRTSSAHNMSRQSPSYNAGGSTVQHRSASASHPTTQSMQGMAGTMQTFPGNTTTSWDMFDTGHLDASGHQAALALSNANYGMNATTIRTPNNNSSAFTATSLASFDTSGLSGNDRFFGVQRR</sequence>
<feature type="region of interest" description="Disordered" evidence="1">
    <location>
        <begin position="970"/>
        <end position="1038"/>
    </location>
</feature>
<dbReference type="Proteomes" id="UP001302126">
    <property type="component" value="Unassembled WGS sequence"/>
</dbReference>
<feature type="compositionally biased region" description="Low complexity" evidence="1">
    <location>
        <begin position="827"/>
        <end position="842"/>
    </location>
</feature>
<gene>
    <name evidence="2" type="ORF">QBC35DRAFT_205134</name>
</gene>
<feature type="compositionally biased region" description="Polar residues" evidence="1">
    <location>
        <begin position="695"/>
        <end position="708"/>
    </location>
</feature>
<feature type="compositionally biased region" description="Polar residues" evidence="1">
    <location>
        <begin position="1"/>
        <end position="19"/>
    </location>
</feature>
<reference evidence="2" key="1">
    <citation type="journal article" date="2023" name="Mol. Phylogenet. Evol.">
        <title>Genome-scale phylogeny and comparative genomics of the fungal order Sordariales.</title>
        <authorList>
            <person name="Hensen N."/>
            <person name="Bonometti L."/>
            <person name="Westerberg I."/>
            <person name="Brannstrom I.O."/>
            <person name="Guillou S."/>
            <person name="Cros-Aarteil S."/>
            <person name="Calhoun S."/>
            <person name="Haridas S."/>
            <person name="Kuo A."/>
            <person name="Mondo S."/>
            <person name="Pangilinan J."/>
            <person name="Riley R."/>
            <person name="LaButti K."/>
            <person name="Andreopoulos B."/>
            <person name="Lipzen A."/>
            <person name="Chen C."/>
            <person name="Yan M."/>
            <person name="Daum C."/>
            <person name="Ng V."/>
            <person name="Clum A."/>
            <person name="Steindorff A."/>
            <person name="Ohm R.A."/>
            <person name="Martin F."/>
            <person name="Silar P."/>
            <person name="Natvig D.O."/>
            <person name="Lalanne C."/>
            <person name="Gautier V."/>
            <person name="Ament-Velasquez S.L."/>
            <person name="Kruys A."/>
            <person name="Hutchinson M.I."/>
            <person name="Powell A.J."/>
            <person name="Barry K."/>
            <person name="Miller A.N."/>
            <person name="Grigoriev I.V."/>
            <person name="Debuchy R."/>
            <person name="Gladieux P."/>
            <person name="Hiltunen Thoren M."/>
            <person name="Johannesson H."/>
        </authorList>
    </citation>
    <scope>NUCLEOTIDE SEQUENCE</scope>
    <source>
        <strain evidence="2">PSN309</strain>
    </source>
</reference>
<feature type="compositionally biased region" description="Basic residues" evidence="1">
    <location>
        <begin position="653"/>
        <end position="662"/>
    </location>
</feature>
<feature type="compositionally biased region" description="Polar residues" evidence="1">
    <location>
        <begin position="508"/>
        <end position="529"/>
    </location>
</feature>
<feature type="compositionally biased region" description="Low complexity" evidence="1">
    <location>
        <begin position="539"/>
        <end position="570"/>
    </location>
</feature>
<accession>A0AAN7AIC3</accession>
<feature type="region of interest" description="Disordered" evidence="1">
    <location>
        <begin position="1"/>
        <end position="58"/>
    </location>
</feature>
<name>A0AAN7AIC3_9PEZI</name>
<feature type="compositionally biased region" description="Polar residues" evidence="1">
    <location>
        <begin position="290"/>
        <end position="303"/>
    </location>
</feature>
<reference evidence="2" key="2">
    <citation type="submission" date="2023-05" db="EMBL/GenBank/DDBJ databases">
        <authorList>
            <consortium name="Lawrence Berkeley National Laboratory"/>
            <person name="Steindorff A."/>
            <person name="Hensen N."/>
            <person name="Bonometti L."/>
            <person name="Westerberg I."/>
            <person name="Brannstrom I.O."/>
            <person name="Guillou S."/>
            <person name="Cros-Aarteil S."/>
            <person name="Calhoun S."/>
            <person name="Haridas S."/>
            <person name="Kuo A."/>
            <person name="Mondo S."/>
            <person name="Pangilinan J."/>
            <person name="Riley R."/>
            <person name="Labutti K."/>
            <person name="Andreopoulos B."/>
            <person name="Lipzen A."/>
            <person name="Chen C."/>
            <person name="Yanf M."/>
            <person name="Daum C."/>
            <person name="Ng V."/>
            <person name="Clum A."/>
            <person name="Ohm R."/>
            <person name="Martin F."/>
            <person name="Silar P."/>
            <person name="Natvig D."/>
            <person name="Lalanne C."/>
            <person name="Gautier V."/>
            <person name="Ament-Velasquez S.L."/>
            <person name="Kruys A."/>
            <person name="Hutchinson M.I."/>
            <person name="Powell A.J."/>
            <person name="Barry K."/>
            <person name="Miller A.N."/>
            <person name="Grigoriev I.V."/>
            <person name="Debuchy R."/>
            <person name="Gladieux P."/>
            <person name="Thoren M.H."/>
            <person name="Johannesson H."/>
        </authorList>
    </citation>
    <scope>NUCLEOTIDE SEQUENCE</scope>
    <source>
        <strain evidence="2">PSN309</strain>
    </source>
</reference>
<feature type="compositionally biased region" description="Polar residues" evidence="1">
    <location>
        <begin position="608"/>
        <end position="641"/>
    </location>
</feature>
<dbReference type="AlphaFoldDB" id="A0AAN7AIC3"/>
<feature type="region of interest" description="Disordered" evidence="1">
    <location>
        <begin position="508"/>
        <end position="672"/>
    </location>
</feature>
<evidence type="ECO:0000313" key="2">
    <source>
        <dbReference type="EMBL" id="KAK4188333.1"/>
    </source>
</evidence>
<feature type="region of interest" description="Disordered" evidence="1">
    <location>
        <begin position="290"/>
        <end position="349"/>
    </location>
</feature>
<feature type="compositionally biased region" description="Polar residues" evidence="1">
    <location>
        <begin position="401"/>
        <end position="413"/>
    </location>
</feature>
<organism evidence="2 3">
    <name type="scientific">Podospora australis</name>
    <dbReference type="NCBI Taxonomy" id="1536484"/>
    <lineage>
        <taxon>Eukaryota</taxon>
        <taxon>Fungi</taxon>
        <taxon>Dikarya</taxon>
        <taxon>Ascomycota</taxon>
        <taxon>Pezizomycotina</taxon>
        <taxon>Sordariomycetes</taxon>
        <taxon>Sordariomycetidae</taxon>
        <taxon>Sordariales</taxon>
        <taxon>Podosporaceae</taxon>
        <taxon>Podospora</taxon>
    </lineage>
</organism>
<feature type="compositionally biased region" description="Basic residues" evidence="1">
    <location>
        <begin position="433"/>
        <end position="444"/>
    </location>
</feature>
<evidence type="ECO:0000313" key="3">
    <source>
        <dbReference type="Proteomes" id="UP001302126"/>
    </source>
</evidence>
<feature type="region of interest" description="Disordered" evidence="1">
    <location>
        <begin position="780"/>
        <end position="944"/>
    </location>
</feature>
<comment type="caution">
    <text evidence="2">The sequence shown here is derived from an EMBL/GenBank/DDBJ whole genome shotgun (WGS) entry which is preliminary data.</text>
</comment>
<feature type="compositionally biased region" description="Low complexity" evidence="1">
    <location>
        <begin position="783"/>
        <end position="815"/>
    </location>
</feature>
<protein>
    <submittedName>
        <fullName evidence="2">Uncharacterized protein</fullName>
    </submittedName>
</protein>
<feature type="compositionally biased region" description="Low complexity" evidence="1">
    <location>
        <begin position="378"/>
        <end position="400"/>
    </location>
</feature>
<dbReference type="EMBL" id="MU864389">
    <property type="protein sequence ID" value="KAK4188333.1"/>
    <property type="molecule type" value="Genomic_DNA"/>
</dbReference>
<feature type="compositionally biased region" description="Polar residues" evidence="1">
    <location>
        <begin position="844"/>
        <end position="863"/>
    </location>
</feature>
<feature type="compositionally biased region" description="Polar residues" evidence="1">
    <location>
        <begin position="920"/>
        <end position="936"/>
    </location>
</feature>
<evidence type="ECO:0000256" key="1">
    <source>
        <dbReference type="SAM" id="MobiDB-lite"/>
    </source>
</evidence>
<feature type="compositionally biased region" description="Polar residues" evidence="1">
    <location>
        <begin position="816"/>
        <end position="826"/>
    </location>
</feature>